<comment type="caution">
    <text evidence="1">The sequence shown here is derived from an EMBL/GenBank/DDBJ whole genome shotgun (WGS) entry which is preliminary data.</text>
</comment>
<dbReference type="Gene3D" id="6.20.20.10">
    <property type="match status" value="1"/>
</dbReference>
<sequence length="156" mass="16789">MTFICGGRPQPEIPPSSEGVVILPWVCPSCDGTGTWDDGLQCMLCGGRGAVNEEDLGEWDRAELKRTPIPPAVMKTPCRDCAFRPGAPEEDEKPPADYPFYCHHGMPVVDGAYAPTAWADGKPLGALVCRGWWAAATGEDLPAEAYRPANDGWGRS</sequence>
<keyword evidence="2" id="KW-1185">Reference proteome</keyword>
<dbReference type="EMBL" id="JAFCNB010000005">
    <property type="protein sequence ID" value="MBP2704448.1"/>
    <property type="molecule type" value="Genomic_DNA"/>
</dbReference>
<dbReference type="AlphaFoldDB" id="A0A940WKA4"/>
<reference evidence="1" key="1">
    <citation type="submission" date="2021-02" db="EMBL/GenBank/DDBJ databases">
        <title>Draft genome sequence of Microbispora sp. RL4-1S isolated from rice leaves in Thailand.</title>
        <authorList>
            <person name="Muangham S."/>
            <person name="Duangmal K."/>
        </authorList>
    </citation>
    <scope>NUCLEOTIDE SEQUENCE</scope>
    <source>
        <strain evidence="1">RL4-1S</strain>
    </source>
</reference>
<dbReference type="Proteomes" id="UP000674234">
    <property type="component" value="Unassembled WGS sequence"/>
</dbReference>
<proteinExistence type="predicted"/>
<evidence type="ECO:0000313" key="1">
    <source>
        <dbReference type="EMBL" id="MBP2704448.1"/>
    </source>
</evidence>
<gene>
    <name evidence="1" type="ORF">JOL79_11545</name>
</gene>
<organism evidence="1 2">
    <name type="scientific">Microbispora oryzae</name>
    <dbReference type="NCBI Taxonomy" id="2806554"/>
    <lineage>
        <taxon>Bacteria</taxon>
        <taxon>Bacillati</taxon>
        <taxon>Actinomycetota</taxon>
        <taxon>Actinomycetes</taxon>
        <taxon>Streptosporangiales</taxon>
        <taxon>Streptosporangiaceae</taxon>
        <taxon>Microbispora</taxon>
    </lineage>
</organism>
<name>A0A940WKA4_9ACTN</name>
<accession>A0A940WKA4</accession>
<protein>
    <submittedName>
        <fullName evidence="1">Uncharacterized protein</fullName>
    </submittedName>
</protein>
<dbReference type="RefSeq" id="WP_210155753.1">
    <property type="nucleotide sequence ID" value="NZ_JAFCNB010000005.1"/>
</dbReference>
<evidence type="ECO:0000313" key="2">
    <source>
        <dbReference type="Proteomes" id="UP000674234"/>
    </source>
</evidence>